<gene>
    <name evidence="3" type="ORF">F8M41_001860</name>
</gene>
<dbReference type="OrthoDB" id="6068913at2759"/>
<organism evidence="3 4">
    <name type="scientific">Gigaspora margarita</name>
    <dbReference type="NCBI Taxonomy" id="4874"/>
    <lineage>
        <taxon>Eukaryota</taxon>
        <taxon>Fungi</taxon>
        <taxon>Fungi incertae sedis</taxon>
        <taxon>Mucoromycota</taxon>
        <taxon>Glomeromycotina</taxon>
        <taxon>Glomeromycetes</taxon>
        <taxon>Diversisporales</taxon>
        <taxon>Gigasporaceae</taxon>
        <taxon>Gigaspora</taxon>
    </lineage>
</organism>
<keyword evidence="2" id="KW-0472">Membrane</keyword>
<keyword evidence="2" id="KW-0812">Transmembrane</keyword>
<keyword evidence="2" id="KW-1133">Transmembrane helix</keyword>
<dbReference type="AlphaFoldDB" id="A0A8H3XDS9"/>
<evidence type="ECO:0000256" key="2">
    <source>
        <dbReference type="SAM" id="Phobius"/>
    </source>
</evidence>
<name>A0A8H3XDS9_GIGMA</name>
<evidence type="ECO:0008006" key="5">
    <source>
        <dbReference type="Google" id="ProtNLM"/>
    </source>
</evidence>
<feature type="coiled-coil region" evidence="1">
    <location>
        <begin position="907"/>
        <end position="934"/>
    </location>
</feature>
<proteinExistence type="predicted"/>
<feature type="transmembrane region" description="Helical" evidence="2">
    <location>
        <begin position="782"/>
        <end position="800"/>
    </location>
</feature>
<dbReference type="SUPFAM" id="SSF82171">
    <property type="entry name" value="DPP6 N-terminal domain-like"/>
    <property type="match status" value="1"/>
</dbReference>
<comment type="caution">
    <text evidence="3">The sequence shown here is derived from an EMBL/GenBank/DDBJ whole genome shotgun (WGS) entry which is preliminary data.</text>
</comment>
<reference evidence="3 4" key="1">
    <citation type="journal article" date="2019" name="Environ. Microbiol.">
        <title>At the nexus of three kingdoms: the genome of the mycorrhizal fungus Gigaspora margarita provides insights into plant, endobacterial and fungal interactions.</title>
        <authorList>
            <person name="Venice F."/>
            <person name="Ghignone S."/>
            <person name="Salvioli di Fossalunga A."/>
            <person name="Amselem J."/>
            <person name="Novero M."/>
            <person name="Xianan X."/>
            <person name="Sedzielewska Toro K."/>
            <person name="Morin E."/>
            <person name="Lipzen A."/>
            <person name="Grigoriev I.V."/>
            <person name="Henrissat B."/>
            <person name="Martin F.M."/>
            <person name="Bonfante P."/>
        </authorList>
    </citation>
    <scope>NUCLEOTIDE SEQUENCE [LARGE SCALE GENOMIC DNA]</scope>
    <source>
        <strain evidence="3 4">BEG34</strain>
    </source>
</reference>
<protein>
    <recommendedName>
        <fullName evidence="5">Ion transport domain-containing protein</fullName>
    </recommendedName>
</protein>
<evidence type="ECO:0000313" key="4">
    <source>
        <dbReference type="Proteomes" id="UP000439903"/>
    </source>
</evidence>
<evidence type="ECO:0000256" key="1">
    <source>
        <dbReference type="SAM" id="Coils"/>
    </source>
</evidence>
<dbReference type="Proteomes" id="UP000439903">
    <property type="component" value="Unassembled WGS sequence"/>
</dbReference>
<keyword evidence="1" id="KW-0175">Coiled coil</keyword>
<feature type="transmembrane region" description="Helical" evidence="2">
    <location>
        <begin position="676"/>
        <end position="697"/>
    </location>
</feature>
<evidence type="ECO:0000313" key="3">
    <source>
        <dbReference type="EMBL" id="KAF0452879.1"/>
    </source>
</evidence>
<keyword evidence="4" id="KW-1185">Reference proteome</keyword>
<feature type="transmembrane region" description="Helical" evidence="2">
    <location>
        <begin position="703"/>
        <end position="721"/>
    </location>
</feature>
<sequence length="935" mass="110628">MTSNSDNSYMEISMEEAPDKNKNKKILEIVCSPNLKHVAALHEHNKISLWSIVSQESQQEHLTNVMTINIDNFLRNEIIKIISDDQYVSIRKIFAISNNKQISISLDRLDPYNFKIFDFETPDKEIIFTFPDWQKEIDFLSFRDNGNIIMVNAKYYRAYVFSSKDNKSWVCKSIIELQYFKKIYITSKGILIMYNDMIHEITMWDIGDLSAKTRILIEWSHILQQIEISDDEELLAVYTTKLKIDKFHFIASSKGERLLYGHINIPGKYIFSLMDPYNLKNPINANKLFENKQIQEQYIIQSDKIIYTKDGEVFIEKLVNDYWVEYLRKELKDTNSITAPSKNTIDLMSKIIMESSYKPPSSNEFEGKFLKWSLELNNESVKLIVNKLNTSIKMQLEILPSLNINGKNYIVHCEVLENDDFVTITYIGVFIWTYILSEIKMHYYWNDWYYSLEYCIFEKINLRSLTDYWILRRILPASSYKTVLKNLHLKFGEKELFEEFLISDKCANICLKDKNYLISKIPLLSIIFENFHILSENHPAFILSTLSKIAFVVPFNVVYPDSIFSHLSSYGKCCHLSKISYLDILFPNLWVRYISFFQKYQKYFNQDYHSSTVLAIPLPNFVSYPKEYSFWKELLVPSHSPFSHSTKFNKVDEEFYKYLNGEALIQFKWDTYGWKYYFTIWAIYTIFLGSFIIVSTFSDNISWFYQQILLYIVIFLGFWHLFFEIRQLFIFSPVIYLSSSWNYLDSNINIFTQFSSTILASYYMMITGDSTPISPWISSENVIIMLLMTVASFIIVIYLMNILTGVLCDVAINDDNVLAYLALKREIIIQMELLYMLPYQRRRNDWFPFIIFYECDIIKLNENVAYTLTDKWSGHRKPYISQNLNEILLLPKEQPSLLDIEETLKNIETKIEELPVLKQDIKELKESIEDMKTNK</sequence>
<accession>A0A8H3XDS9</accession>
<dbReference type="EMBL" id="WTPW01001152">
    <property type="protein sequence ID" value="KAF0452879.1"/>
    <property type="molecule type" value="Genomic_DNA"/>
</dbReference>